<accession>G3MBQ5</accession>
<keyword evidence="1" id="KW-0175">Coiled coil</keyword>
<evidence type="ECO:0000313" key="3">
    <source>
        <dbReference type="Proteomes" id="UP000009273"/>
    </source>
</evidence>
<reference evidence="2 3" key="1">
    <citation type="submission" date="2011-09" db="EMBL/GenBank/DDBJ databases">
        <authorList>
            <person name="Pope W.H."/>
            <person name="Pedulla M.L."/>
            <person name="Ford M.E."/>
            <person name="Peebles C.L."/>
            <person name="Hatfull G.H."/>
            <person name="Hendrix R.W."/>
        </authorList>
    </citation>
    <scope>NUCLEOTIDE SEQUENCE [LARGE SCALE GENOMIC DNA]</scope>
    <source>
        <strain evidence="2">G</strain>
    </source>
</reference>
<evidence type="ECO:0000256" key="1">
    <source>
        <dbReference type="SAM" id="Coils"/>
    </source>
</evidence>
<dbReference type="EMBL" id="JN638751">
    <property type="protein sequence ID" value="AEO93449.1"/>
    <property type="molecule type" value="Genomic_DNA"/>
</dbReference>
<feature type="coiled-coil region" evidence="1">
    <location>
        <begin position="1"/>
        <end position="59"/>
    </location>
</feature>
<dbReference type="KEGG" id="vg:18563405"/>
<dbReference type="Proteomes" id="UP000009273">
    <property type="component" value="Segment"/>
</dbReference>
<protein>
    <submittedName>
        <fullName evidence="2">Gp189</fullName>
    </submittedName>
</protein>
<organism evidence="2 3">
    <name type="scientific">Bacillus phage G</name>
    <dbReference type="NCBI Taxonomy" id="2884420"/>
    <lineage>
        <taxon>Viruses</taxon>
        <taxon>Duplodnaviria</taxon>
        <taxon>Heunggongvirae</taxon>
        <taxon>Uroviricota</taxon>
        <taxon>Caudoviricetes</taxon>
        <taxon>Donellivirus</taxon>
        <taxon>Donellivirus gee</taxon>
    </lineage>
</organism>
<dbReference type="RefSeq" id="YP_009015492.1">
    <property type="nucleotide sequence ID" value="NC_023719.1"/>
</dbReference>
<keyword evidence="3" id="KW-1185">Reference proteome</keyword>
<dbReference type="Gene3D" id="2.60.120.560">
    <property type="entry name" value="Exo-inulinase, domain 1"/>
    <property type="match status" value="1"/>
</dbReference>
<sequence>MENYEKKQAQIERILRELIELLPSSYNRESTDTNYYKLLRALAHELADSRVKIEEVKENAYLDTVHPNAIYNNFGTLVRLKKSPEWDDEKYRGLIQGVIQSLLMGPTKESLIKAFKLFTNFNVQVYELYKDADKLDPSIYEGYNPKYTFLLEIEKPLDTYSDTAALQRDANYIIGILKPAHTIGLQITNLTDSEDFRFYYGVDRQVNNLAKNLIKENISNRVNELVLDNLEERAKKFAESENIRLEEALDTIYKRNYGMSRSDYQSYISYRARLLYENYLNCFSSDSKSLNINEGLIPTLNLNNFSRLVFDVLMKEHNSTSNAKMISKLEIKGNVNYEADIRMFSGENKTFSFIFNASIDAKIGYALEIDDIDKTIKLLNIRDNKVLSFLNLTQILKSGTAFNLKINYTRNEQNSKNKLEVFIDDLKTIDVEIPEFQEWHFGFQTGRDLIRISNFKINDVSIKEFENKYDNTDSRNFWSIPLQDKTKVQYGTWFEQGESKYLLVQGLMDSAHINQYIEGLYLDSIGALTEDDLYERIQLEKERLKAIYIKQGNDPSLIEEYEWDRKATESIKEELFRNDIIESLGGPDNLYNYCLAEASKFKDDYEAAYRSNFPYLGMDRVDVEGENINDEHRYGWKHLSHKGQLTTSIDLDGPKIGGVNLIGPRFTLQDDYILKVDSINSENVDVKGMSNKPYIINRMKIFDTTHSLVASEKENLESYYVRGPGYEETYDVTENVIEENINEIEFDFADIFEFSIYRNAFVLNVNVLNGPETWVDEEAVDRIVFLDVDLEEDIAFIKSSSNIVINKSLINGKMDVIAPKTNGRLDEACMEMEFGSDTYELDINSDLSVFENEFDEHYLMYPFRDSFMTNKDRINRKKIYLISPDHLEMGTEFAENIDFTSNTKIIINNSLIGSKDMLVIDKERYETDLDGYSETYNKVKDENIIEYEDEETFLFSKYRNMFQLNYDMLNDKEVWLDEEDVDQLSTRTTFYLEETFGVIKVAEPFHLNISNTNVTKMITKSSIIDKVTMGLDYDLEEKYEINENLNSQENEFEFEDTYTFNMSSLFRLNLDQLNTQDKGLMLGAGNTAELVLSRIDDEGNEVILETRII</sequence>
<gene>
    <name evidence="2" type="primary">189</name>
    <name evidence="2" type="ORF">G_189</name>
</gene>
<dbReference type="GeneID" id="18563405"/>
<name>G3MBQ5_9CAUD</name>
<evidence type="ECO:0000313" key="2">
    <source>
        <dbReference type="EMBL" id="AEO93449.1"/>
    </source>
</evidence>
<proteinExistence type="predicted"/>